<sequence length="72" mass="7672">MRFVTFIFFGLSAFALTQAKKPGLDGAVIRVTSARVSEPITDEGTGHLSSQIITQEISTGSVVNHQGHVARS</sequence>
<organism evidence="2 3">
    <name type="scientific">Rhynchosporium graminicola</name>
    <dbReference type="NCBI Taxonomy" id="2792576"/>
    <lineage>
        <taxon>Eukaryota</taxon>
        <taxon>Fungi</taxon>
        <taxon>Dikarya</taxon>
        <taxon>Ascomycota</taxon>
        <taxon>Pezizomycotina</taxon>
        <taxon>Leotiomycetes</taxon>
        <taxon>Helotiales</taxon>
        <taxon>Ploettnerulaceae</taxon>
        <taxon>Rhynchosporium</taxon>
    </lineage>
</organism>
<accession>A0A1E1LKB3</accession>
<dbReference type="InParanoid" id="A0A1E1LKB3"/>
<protein>
    <submittedName>
        <fullName evidence="2">Uncharacterized protein</fullName>
    </submittedName>
</protein>
<feature type="signal peptide" evidence="1">
    <location>
        <begin position="1"/>
        <end position="19"/>
    </location>
</feature>
<reference evidence="3" key="1">
    <citation type="submission" date="2016-03" db="EMBL/GenBank/DDBJ databases">
        <authorList>
            <person name="Ploux O."/>
        </authorList>
    </citation>
    <scope>NUCLEOTIDE SEQUENCE [LARGE SCALE GENOMIC DNA]</scope>
    <source>
        <strain evidence="3">UK7</strain>
    </source>
</reference>
<evidence type="ECO:0000313" key="2">
    <source>
        <dbReference type="EMBL" id="CZT10938.1"/>
    </source>
</evidence>
<evidence type="ECO:0000256" key="1">
    <source>
        <dbReference type="SAM" id="SignalP"/>
    </source>
</evidence>
<dbReference type="Proteomes" id="UP000178129">
    <property type="component" value="Unassembled WGS sequence"/>
</dbReference>
<dbReference type="AlphaFoldDB" id="A0A1E1LKB3"/>
<gene>
    <name evidence="2" type="ORF">RCO7_15100</name>
</gene>
<comment type="caution">
    <text evidence="2">The sequence shown here is derived from an EMBL/GenBank/DDBJ whole genome shotgun (WGS) entry which is preliminary data.</text>
</comment>
<keyword evidence="3" id="KW-1185">Reference proteome</keyword>
<dbReference type="EMBL" id="FJUW01000059">
    <property type="protein sequence ID" value="CZT10938.1"/>
    <property type="molecule type" value="Genomic_DNA"/>
</dbReference>
<name>A0A1E1LKB3_9HELO</name>
<evidence type="ECO:0000313" key="3">
    <source>
        <dbReference type="Proteomes" id="UP000178129"/>
    </source>
</evidence>
<keyword evidence="1" id="KW-0732">Signal</keyword>
<proteinExistence type="predicted"/>
<feature type="chain" id="PRO_5009447296" evidence="1">
    <location>
        <begin position="20"/>
        <end position="72"/>
    </location>
</feature>